<dbReference type="RefSeq" id="WP_162447702.1">
    <property type="nucleotide sequence ID" value="NZ_CP048222.1"/>
</dbReference>
<proteinExistence type="predicted"/>
<reference evidence="2 3" key="1">
    <citation type="submission" date="2020-01" db="EMBL/GenBank/DDBJ databases">
        <authorList>
            <person name="Kim M.K."/>
        </authorList>
    </citation>
    <scope>NUCLEOTIDE SEQUENCE [LARGE SCALE GENOMIC DNA]</scope>
    <source>
        <strain evidence="2 3">172606-1</strain>
    </source>
</reference>
<name>A0A6C0GWP5_9BACT</name>
<dbReference type="AlphaFoldDB" id="A0A6C0GWP5"/>
<dbReference type="KEGG" id="rhoz:GXP67_36525"/>
<keyword evidence="1" id="KW-1133">Transmembrane helix</keyword>
<feature type="transmembrane region" description="Helical" evidence="1">
    <location>
        <begin position="71"/>
        <end position="92"/>
    </location>
</feature>
<evidence type="ECO:0000256" key="1">
    <source>
        <dbReference type="SAM" id="Phobius"/>
    </source>
</evidence>
<evidence type="ECO:0000313" key="2">
    <source>
        <dbReference type="EMBL" id="QHT71782.1"/>
    </source>
</evidence>
<keyword evidence="1" id="KW-0812">Transmembrane</keyword>
<accession>A0A6C0GWP5</accession>
<keyword evidence="1" id="KW-0472">Membrane</keyword>
<evidence type="ECO:0000313" key="3">
    <source>
        <dbReference type="Proteomes" id="UP000480178"/>
    </source>
</evidence>
<feature type="transmembrane region" description="Helical" evidence="1">
    <location>
        <begin position="7"/>
        <end position="25"/>
    </location>
</feature>
<sequence length="131" mass="14019">MKKTTLYLSWALQILCAIILLQTLFFKFSGAEESVYIFDKVGLGAVGRIGTGIAEMFTSILLLIPATAWLGAILGIGLMAGAIMSHLTILGIEVMGDGGYLFALGLIVLLGCVTVLYTRRKQIPVLGARLK</sequence>
<feature type="transmembrane region" description="Helical" evidence="1">
    <location>
        <begin position="98"/>
        <end position="117"/>
    </location>
</feature>
<gene>
    <name evidence="2" type="ORF">GXP67_36525</name>
</gene>
<protein>
    <submittedName>
        <fullName evidence="2">DoxX family protein</fullName>
    </submittedName>
</protein>
<keyword evidence="3" id="KW-1185">Reference proteome</keyword>
<feature type="transmembrane region" description="Helical" evidence="1">
    <location>
        <begin position="45"/>
        <end position="64"/>
    </location>
</feature>
<dbReference type="EMBL" id="CP048222">
    <property type="protein sequence ID" value="QHT71782.1"/>
    <property type="molecule type" value="Genomic_DNA"/>
</dbReference>
<dbReference type="Proteomes" id="UP000480178">
    <property type="component" value="Chromosome"/>
</dbReference>
<organism evidence="2 3">
    <name type="scientific">Rhodocytophaga rosea</name>
    <dbReference type="NCBI Taxonomy" id="2704465"/>
    <lineage>
        <taxon>Bacteria</taxon>
        <taxon>Pseudomonadati</taxon>
        <taxon>Bacteroidota</taxon>
        <taxon>Cytophagia</taxon>
        <taxon>Cytophagales</taxon>
        <taxon>Rhodocytophagaceae</taxon>
        <taxon>Rhodocytophaga</taxon>
    </lineage>
</organism>